<comment type="caution">
    <text evidence="2">The sequence shown here is derived from an EMBL/GenBank/DDBJ whole genome shotgun (WGS) entry which is preliminary data.</text>
</comment>
<dbReference type="InterPro" id="IPR005149">
    <property type="entry name" value="Tscrpt_reg_PadR_N"/>
</dbReference>
<dbReference type="PANTHER" id="PTHR43252">
    <property type="entry name" value="TRANSCRIPTIONAL REGULATOR YQJI"/>
    <property type="match status" value="1"/>
</dbReference>
<evidence type="ECO:0000313" key="2">
    <source>
        <dbReference type="EMBL" id="OFJ49645.1"/>
    </source>
</evidence>
<sequence length="179" mass="18964">MLHLLRGAYPVRAAAHAQGEAAAPLGNPVARGPKMFDAGTLRYLVLQLIADKPRHGYDIIKSIAQRAGGAYAPSPGAIYPLMHGLVGHGYVAVSLDGNKKLHSITPEGLAFLAANRAYVNAIAARVDAPAGADDDLRQLMHELKAVVLARGRTAEPDARRLDAVRAILRQARADIEALA</sequence>
<dbReference type="PANTHER" id="PTHR43252:SF7">
    <property type="entry name" value="TRANSCRIPTIONAL REGULATOR YQJI"/>
    <property type="match status" value="1"/>
</dbReference>
<dbReference type="Pfam" id="PF03551">
    <property type="entry name" value="PadR"/>
    <property type="match status" value="1"/>
</dbReference>
<dbReference type="SUPFAM" id="SSF46785">
    <property type="entry name" value="Winged helix' DNA-binding domain"/>
    <property type="match status" value="1"/>
</dbReference>
<dbReference type="AlphaFoldDB" id="A0A1E8PTR7"/>
<accession>A0A1E8PTR7</accession>
<name>A0A1E8PTR7_9BURK</name>
<feature type="domain" description="Transcription regulator PadR N-terminal" evidence="1">
    <location>
        <begin position="45"/>
        <end position="113"/>
    </location>
</feature>
<dbReference type="InterPro" id="IPR036390">
    <property type="entry name" value="WH_DNA-bd_sf"/>
</dbReference>
<organism evidence="2 3">
    <name type="scientific">Janthinobacterium lividum</name>
    <dbReference type="NCBI Taxonomy" id="29581"/>
    <lineage>
        <taxon>Bacteria</taxon>
        <taxon>Pseudomonadati</taxon>
        <taxon>Pseudomonadota</taxon>
        <taxon>Betaproteobacteria</taxon>
        <taxon>Burkholderiales</taxon>
        <taxon>Oxalobacteraceae</taxon>
        <taxon>Janthinobacterium</taxon>
    </lineage>
</organism>
<evidence type="ECO:0000259" key="1">
    <source>
        <dbReference type="Pfam" id="PF03551"/>
    </source>
</evidence>
<protein>
    <submittedName>
        <fullName evidence="2">PadR family transcriptional regulator</fullName>
    </submittedName>
</protein>
<dbReference type="Proteomes" id="UP000092634">
    <property type="component" value="Unassembled WGS sequence"/>
</dbReference>
<dbReference type="Gene3D" id="1.10.10.10">
    <property type="entry name" value="Winged helix-like DNA-binding domain superfamily/Winged helix DNA-binding domain"/>
    <property type="match status" value="1"/>
</dbReference>
<proteinExistence type="predicted"/>
<dbReference type="EMBL" id="MAQB02000001">
    <property type="protein sequence ID" value="OFJ49645.1"/>
    <property type="molecule type" value="Genomic_DNA"/>
</dbReference>
<reference evidence="2 3" key="1">
    <citation type="submission" date="2016-10" db="EMBL/GenBank/DDBJ databases">
        <title>Updated version of Genome Assembly of Janthinobacterium lividum ERGS5:01.</title>
        <authorList>
            <person name="Kumar R."/>
            <person name="Acharya V."/>
            <person name="Singh D."/>
        </authorList>
    </citation>
    <scope>NUCLEOTIDE SEQUENCE [LARGE SCALE GENOMIC DNA]</scope>
    <source>
        <strain evidence="2 3">ERGS5:01</strain>
    </source>
</reference>
<evidence type="ECO:0000313" key="3">
    <source>
        <dbReference type="Proteomes" id="UP000092634"/>
    </source>
</evidence>
<gene>
    <name evidence="2" type="ORF">BA896_013000</name>
</gene>
<dbReference type="InterPro" id="IPR036388">
    <property type="entry name" value="WH-like_DNA-bd_sf"/>
</dbReference>